<dbReference type="SUPFAM" id="SSF81321">
    <property type="entry name" value="Family A G protein-coupled receptor-like"/>
    <property type="match status" value="1"/>
</dbReference>
<protein>
    <submittedName>
        <fullName evidence="11">5-hydroxytryptamine receptor 1D</fullName>
    </submittedName>
</protein>
<dbReference type="GO" id="GO:0004930">
    <property type="term" value="F:G protein-coupled receptor activity"/>
    <property type="evidence" value="ECO:0007669"/>
    <property type="project" value="UniProtKB-KW"/>
</dbReference>
<dbReference type="PANTHER" id="PTHR24248">
    <property type="entry name" value="ADRENERGIC RECEPTOR-RELATED G-PROTEIN COUPLED RECEPTOR"/>
    <property type="match status" value="1"/>
</dbReference>
<keyword evidence="6 9" id="KW-0472">Membrane</keyword>
<evidence type="ECO:0000256" key="5">
    <source>
        <dbReference type="ARBA" id="ARBA00023040"/>
    </source>
</evidence>
<evidence type="ECO:0000256" key="9">
    <source>
        <dbReference type="SAM" id="Phobius"/>
    </source>
</evidence>
<evidence type="ECO:0000256" key="1">
    <source>
        <dbReference type="ARBA" id="ARBA00004651"/>
    </source>
</evidence>
<gene>
    <name evidence="11" type="ORF">Cadr_000014945</name>
</gene>
<dbReference type="Pfam" id="PF00001">
    <property type="entry name" value="7tm_1"/>
    <property type="match status" value="1"/>
</dbReference>
<keyword evidence="2" id="KW-1003">Cell membrane</keyword>
<proteinExistence type="predicted"/>
<feature type="domain" description="G-protein coupled receptors family 1 profile" evidence="10">
    <location>
        <begin position="1"/>
        <end position="96"/>
    </location>
</feature>
<evidence type="ECO:0000313" key="12">
    <source>
        <dbReference type="Proteomes" id="UP000299084"/>
    </source>
</evidence>
<dbReference type="GO" id="GO:0043410">
    <property type="term" value="P:positive regulation of MAPK cascade"/>
    <property type="evidence" value="ECO:0007669"/>
    <property type="project" value="TreeGrafter"/>
</dbReference>
<dbReference type="InterPro" id="IPR017452">
    <property type="entry name" value="GPCR_Rhodpsn_7TM"/>
</dbReference>
<keyword evidence="4 9" id="KW-1133">Transmembrane helix</keyword>
<evidence type="ECO:0000256" key="7">
    <source>
        <dbReference type="ARBA" id="ARBA00023170"/>
    </source>
</evidence>
<evidence type="ECO:0000256" key="2">
    <source>
        <dbReference type="ARBA" id="ARBA00022475"/>
    </source>
</evidence>
<feature type="transmembrane region" description="Helical" evidence="9">
    <location>
        <begin position="34"/>
        <end position="56"/>
    </location>
</feature>
<dbReference type="Gene3D" id="1.20.1070.10">
    <property type="entry name" value="Rhodopsin 7-helix transmembrane proteins"/>
    <property type="match status" value="1"/>
</dbReference>
<evidence type="ECO:0000259" key="10">
    <source>
        <dbReference type="PROSITE" id="PS50262"/>
    </source>
</evidence>
<keyword evidence="12" id="KW-1185">Reference proteome</keyword>
<dbReference type="InterPro" id="IPR000276">
    <property type="entry name" value="GPCR_Rhodpsn"/>
</dbReference>
<dbReference type="GO" id="GO:0005886">
    <property type="term" value="C:plasma membrane"/>
    <property type="evidence" value="ECO:0007669"/>
    <property type="project" value="UniProtKB-SubCell"/>
</dbReference>
<comment type="subcellular location">
    <subcellularLocation>
        <location evidence="1">Cell membrane</location>
        <topology evidence="1">Multi-pass membrane protein</topology>
    </subcellularLocation>
</comment>
<dbReference type="GO" id="GO:0071880">
    <property type="term" value="P:adenylate cyclase-activating adrenergic receptor signaling pathway"/>
    <property type="evidence" value="ECO:0007669"/>
    <property type="project" value="TreeGrafter"/>
</dbReference>
<dbReference type="PROSITE" id="PS50262">
    <property type="entry name" value="G_PROTEIN_RECEP_F1_2"/>
    <property type="match status" value="1"/>
</dbReference>
<comment type="caution">
    <text evidence="11">The sequence shown here is derived from an EMBL/GenBank/DDBJ whole genome shotgun (WGS) entry which is preliminary data.</text>
</comment>
<evidence type="ECO:0000256" key="4">
    <source>
        <dbReference type="ARBA" id="ARBA00022989"/>
    </source>
</evidence>
<reference evidence="11 12" key="1">
    <citation type="journal article" date="2019" name="Mol. Ecol. Resour.">
        <title>Improving Illumina assemblies with Hi-C and long reads: an example with the North African dromedary.</title>
        <authorList>
            <person name="Elbers J.P."/>
            <person name="Rogers M.F."/>
            <person name="Perelman P.L."/>
            <person name="Proskuryakova A.A."/>
            <person name="Serdyukova N.A."/>
            <person name="Johnson W.E."/>
            <person name="Horin P."/>
            <person name="Corander J."/>
            <person name="Murphy D."/>
            <person name="Burger P.A."/>
        </authorList>
    </citation>
    <scope>NUCLEOTIDE SEQUENCE [LARGE SCALE GENOMIC DNA]</scope>
    <source>
        <strain evidence="11">Drom800</strain>
        <tissue evidence="11">Blood</tissue>
    </source>
</reference>
<organism evidence="11 12">
    <name type="scientific">Camelus dromedarius</name>
    <name type="common">Dromedary</name>
    <name type="synonym">Arabian camel</name>
    <dbReference type="NCBI Taxonomy" id="9838"/>
    <lineage>
        <taxon>Eukaryota</taxon>
        <taxon>Metazoa</taxon>
        <taxon>Chordata</taxon>
        <taxon>Craniata</taxon>
        <taxon>Vertebrata</taxon>
        <taxon>Euteleostomi</taxon>
        <taxon>Mammalia</taxon>
        <taxon>Eutheria</taxon>
        <taxon>Laurasiatheria</taxon>
        <taxon>Artiodactyla</taxon>
        <taxon>Tylopoda</taxon>
        <taxon>Camelidae</taxon>
        <taxon>Camelus</taxon>
    </lineage>
</organism>
<keyword evidence="8" id="KW-0807">Transducer</keyword>
<dbReference type="AlphaFoldDB" id="A0A5N4DLB7"/>
<dbReference type="Proteomes" id="UP000299084">
    <property type="component" value="Unassembled WGS sequence"/>
</dbReference>
<keyword evidence="7 11" id="KW-0675">Receptor</keyword>
<sequence>MLHDPHPASVIALDRYWAIMDALEYSKRRTAGHAAAMIAIIWLISACISILLLFWLQAKAHEEMSDCLVNTSQISYTIYSICGAFYIPFVLLVILYGRPEPHPEPVVALREALHHSPAHSRLSGVLALLAQPQPS</sequence>
<feature type="transmembrane region" description="Helical" evidence="9">
    <location>
        <begin position="76"/>
        <end position="96"/>
    </location>
</feature>
<evidence type="ECO:0000256" key="6">
    <source>
        <dbReference type="ARBA" id="ARBA00023136"/>
    </source>
</evidence>
<name>A0A5N4DLB7_CAMDR</name>
<keyword evidence="5" id="KW-0297">G-protein coupled receptor</keyword>
<keyword evidence="3 9" id="KW-0812">Transmembrane</keyword>
<accession>A0A5N4DLB7</accession>
<evidence type="ECO:0000313" key="11">
    <source>
        <dbReference type="EMBL" id="KAB1271931.1"/>
    </source>
</evidence>
<dbReference type="PANTHER" id="PTHR24248:SF196">
    <property type="entry name" value="5-HYDROXYTRYPTAMINE RECEPTOR 1D"/>
    <property type="match status" value="1"/>
</dbReference>
<evidence type="ECO:0000256" key="3">
    <source>
        <dbReference type="ARBA" id="ARBA00022692"/>
    </source>
</evidence>
<dbReference type="EMBL" id="JWIN03000010">
    <property type="protein sequence ID" value="KAB1271931.1"/>
    <property type="molecule type" value="Genomic_DNA"/>
</dbReference>
<evidence type="ECO:0000256" key="8">
    <source>
        <dbReference type="ARBA" id="ARBA00023224"/>
    </source>
</evidence>